<dbReference type="EMBL" id="JASBQV010000022">
    <property type="protein sequence ID" value="MDI3235854.1"/>
    <property type="molecule type" value="Genomic_DNA"/>
</dbReference>
<keyword evidence="4" id="KW-1133">Transmembrane helix</keyword>
<dbReference type="Gene3D" id="1.25.40.20">
    <property type="entry name" value="Ankyrin repeat-containing domain"/>
    <property type="match status" value="2"/>
</dbReference>
<dbReference type="PROSITE" id="PS50297">
    <property type="entry name" value="ANK_REP_REGION"/>
    <property type="match status" value="1"/>
</dbReference>
<reference evidence="5 6" key="1">
    <citation type="submission" date="2023-04" db="EMBL/GenBank/DDBJ databases">
        <title>Antarctic isolates genomes.</title>
        <authorList>
            <person name="Dimov S.G."/>
        </authorList>
    </citation>
    <scope>NUCLEOTIDE SEQUENCE [LARGE SCALE GENOMIC DNA]</scope>
    <source>
        <strain evidence="5 6">AL19</strain>
    </source>
</reference>
<feature type="repeat" description="ANK" evidence="3">
    <location>
        <begin position="376"/>
        <end position="408"/>
    </location>
</feature>
<feature type="transmembrane region" description="Helical" evidence="4">
    <location>
        <begin position="261"/>
        <end position="281"/>
    </location>
</feature>
<keyword evidence="4" id="KW-0472">Membrane</keyword>
<dbReference type="PROSITE" id="PS50088">
    <property type="entry name" value="ANK_REPEAT"/>
    <property type="match status" value="3"/>
</dbReference>
<proteinExistence type="predicted"/>
<accession>A0ABT6R4G8</accession>
<evidence type="ECO:0000313" key="6">
    <source>
        <dbReference type="Proteomes" id="UP001243286"/>
    </source>
</evidence>
<keyword evidence="4" id="KW-0812">Transmembrane</keyword>
<dbReference type="SUPFAM" id="SSF48403">
    <property type="entry name" value="Ankyrin repeat"/>
    <property type="match status" value="1"/>
</dbReference>
<protein>
    <submittedName>
        <fullName evidence="5">Ankyrin repeat domain-containing protein</fullName>
    </submittedName>
</protein>
<keyword evidence="2 3" id="KW-0040">ANK repeat</keyword>
<organism evidence="5 6">
    <name type="scientific">Exiguobacterium antarcticum</name>
    <dbReference type="NCBI Taxonomy" id="132920"/>
    <lineage>
        <taxon>Bacteria</taxon>
        <taxon>Bacillati</taxon>
        <taxon>Bacillota</taxon>
        <taxon>Bacilli</taxon>
        <taxon>Bacillales</taxon>
        <taxon>Bacillales Family XII. Incertae Sedis</taxon>
        <taxon>Exiguobacterium</taxon>
    </lineage>
</organism>
<dbReference type="Pfam" id="PF12796">
    <property type="entry name" value="Ank_2"/>
    <property type="match status" value="1"/>
</dbReference>
<evidence type="ECO:0000256" key="3">
    <source>
        <dbReference type="PROSITE-ProRule" id="PRU00023"/>
    </source>
</evidence>
<evidence type="ECO:0000256" key="1">
    <source>
        <dbReference type="ARBA" id="ARBA00022737"/>
    </source>
</evidence>
<gene>
    <name evidence="5" type="ORF">QK289_12615</name>
</gene>
<dbReference type="SMART" id="SM00248">
    <property type="entry name" value="ANK"/>
    <property type="match status" value="4"/>
</dbReference>
<feature type="transmembrane region" description="Helical" evidence="4">
    <location>
        <begin position="47"/>
        <end position="64"/>
    </location>
</feature>
<feature type="transmembrane region" description="Helical" evidence="4">
    <location>
        <begin position="21"/>
        <end position="41"/>
    </location>
</feature>
<evidence type="ECO:0000256" key="2">
    <source>
        <dbReference type="ARBA" id="ARBA00023043"/>
    </source>
</evidence>
<evidence type="ECO:0000313" key="5">
    <source>
        <dbReference type="EMBL" id="MDI3235854.1"/>
    </source>
</evidence>
<keyword evidence="6" id="KW-1185">Reference proteome</keyword>
<feature type="repeat" description="ANK" evidence="3">
    <location>
        <begin position="339"/>
        <end position="375"/>
    </location>
</feature>
<sequence length="470" mass="53044">MMDETEQIKQGNQSISKREQLYFWLLLLSTLMTGCGLVIGILALGTIGIALVGMLVLLLVLIWMRQWIRVMTIRTDGIFLSEKQQPVVYEQLRQDAKQLGFWKVPEVILTHHRTITRPRTMGLFQKYMLVLPADYKLDETTRFEILRELVHLKQNHEEKRMLLLPGSWVPFLRSAYVRACEETADRLALAQLEEENRIPALVRSVVGPAIWNRLDLTDYIEEKQQTPSLAMTLSELFRPQRSVSRRLMTAGLKTPSRAPRLATGLFVSLSYVVLASLVFFATTFATPGWLTNWTKPVEQAVGSKQDLGETKLMAAIQKGTLDEINKLIPTSDMKAVDADGDTALHYLGYRKSSEGLKGVFDALLAAGSDVDSVNEFGERPFITAVYSNNKELVELYLKRGEAINQQDDEKYTPLHHAVEGEGTQTVKLLLDQGADPALKNADGYTPLMMAQEYELDDIIVLLKQTQTQTL</sequence>
<dbReference type="PANTHER" id="PTHR24171">
    <property type="entry name" value="ANKYRIN REPEAT DOMAIN-CONTAINING PROTEIN 39-RELATED"/>
    <property type="match status" value="1"/>
</dbReference>
<evidence type="ECO:0000256" key="4">
    <source>
        <dbReference type="SAM" id="Phobius"/>
    </source>
</evidence>
<dbReference type="Proteomes" id="UP001243286">
    <property type="component" value="Unassembled WGS sequence"/>
</dbReference>
<dbReference type="InterPro" id="IPR036770">
    <property type="entry name" value="Ankyrin_rpt-contain_sf"/>
</dbReference>
<feature type="repeat" description="ANK" evidence="3">
    <location>
        <begin position="409"/>
        <end position="441"/>
    </location>
</feature>
<dbReference type="RefSeq" id="WP_282356852.1">
    <property type="nucleotide sequence ID" value="NZ_JASBQV010000022.1"/>
</dbReference>
<keyword evidence="1" id="KW-0677">Repeat</keyword>
<comment type="caution">
    <text evidence="5">The sequence shown here is derived from an EMBL/GenBank/DDBJ whole genome shotgun (WGS) entry which is preliminary data.</text>
</comment>
<dbReference type="InterPro" id="IPR002110">
    <property type="entry name" value="Ankyrin_rpt"/>
</dbReference>
<name>A0ABT6R4G8_9BACL</name>